<keyword evidence="3" id="KW-1185">Reference proteome</keyword>
<gene>
    <name evidence="2" type="ORF">HNR40_006312</name>
</gene>
<evidence type="ECO:0000313" key="2">
    <source>
        <dbReference type="EMBL" id="MBB5080823.1"/>
    </source>
</evidence>
<dbReference type="RefSeq" id="WP_184967623.1">
    <property type="nucleotide sequence ID" value="NZ_JACHIN010000009.1"/>
</dbReference>
<proteinExistence type="predicted"/>
<dbReference type="PROSITE" id="PS51257">
    <property type="entry name" value="PROKAR_LIPOPROTEIN"/>
    <property type="match status" value="1"/>
</dbReference>
<dbReference type="Proteomes" id="UP000568380">
    <property type="component" value="Unassembled WGS sequence"/>
</dbReference>
<sequence>MIKKMSLTVAALAVLTGCGSVEAGGEPEAGASATPGTATVDKKLQMESVLADCMKQKGFKYVAYVPPEEKLTAAEIKRDNGDYQELRKNREKYGFGVFAEFIYPGEVGISKKVAQADKDPNTKITGDLSTAQYTSYKKARDTCFALAAKEVLGKSITKRTDLFQQFSQAKKLIVAREVDGDQQLVGLASTMADCLRGKGYTVTETAPRDISMAVQDSIHDMASRIGAKQQGIEFDPGSGEIIMPELTAAQAKPYFQKEIKAALDDLECGKAFYPVYNPKDLKINNTLLAEYALR</sequence>
<protein>
    <submittedName>
        <fullName evidence="2">Uncharacterized protein</fullName>
    </submittedName>
</protein>
<evidence type="ECO:0000313" key="3">
    <source>
        <dbReference type="Proteomes" id="UP000568380"/>
    </source>
</evidence>
<evidence type="ECO:0000256" key="1">
    <source>
        <dbReference type="SAM" id="SignalP"/>
    </source>
</evidence>
<feature type="signal peptide" evidence="1">
    <location>
        <begin position="1"/>
        <end position="23"/>
    </location>
</feature>
<name>A0A7W8A9Q7_9ACTN</name>
<comment type="caution">
    <text evidence="2">The sequence shown here is derived from an EMBL/GenBank/DDBJ whole genome shotgun (WGS) entry which is preliminary data.</text>
</comment>
<reference evidence="2 3" key="1">
    <citation type="submission" date="2020-08" db="EMBL/GenBank/DDBJ databases">
        <title>Genomic Encyclopedia of Type Strains, Phase IV (KMG-IV): sequencing the most valuable type-strain genomes for metagenomic binning, comparative biology and taxonomic classification.</title>
        <authorList>
            <person name="Goeker M."/>
        </authorList>
    </citation>
    <scope>NUCLEOTIDE SEQUENCE [LARGE SCALE GENOMIC DNA]</scope>
    <source>
        <strain evidence="2 3">DSM 45385</strain>
    </source>
</reference>
<feature type="chain" id="PRO_5030510750" evidence="1">
    <location>
        <begin position="24"/>
        <end position="294"/>
    </location>
</feature>
<organism evidence="2 3">
    <name type="scientific">Nonomuraea endophytica</name>
    <dbReference type="NCBI Taxonomy" id="714136"/>
    <lineage>
        <taxon>Bacteria</taxon>
        <taxon>Bacillati</taxon>
        <taxon>Actinomycetota</taxon>
        <taxon>Actinomycetes</taxon>
        <taxon>Streptosporangiales</taxon>
        <taxon>Streptosporangiaceae</taxon>
        <taxon>Nonomuraea</taxon>
    </lineage>
</organism>
<keyword evidence="1" id="KW-0732">Signal</keyword>
<dbReference type="AlphaFoldDB" id="A0A7W8A9Q7"/>
<accession>A0A7W8A9Q7</accession>
<dbReference type="EMBL" id="JACHIN010000009">
    <property type="protein sequence ID" value="MBB5080823.1"/>
    <property type="molecule type" value="Genomic_DNA"/>
</dbReference>